<evidence type="ECO:0000313" key="3">
    <source>
        <dbReference type="Proteomes" id="UP000596063"/>
    </source>
</evidence>
<organism evidence="2 3">
    <name type="scientific">Spongiibacter nanhainus</name>
    <dbReference type="NCBI Taxonomy" id="2794344"/>
    <lineage>
        <taxon>Bacteria</taxon>
        <taxon>Pseudomonadati</taxon>
        <taxon>Pseudomonadota</taxon>
        <taxon>Gammaproteobacteria</taxon>
        <taxon>Cellvibrionales</taxon>
        <taxon>Spongiibacteraceae</taxon>
        <taxon>Spongiibacter</taxon>
    </lineage>
</organism>
<name>A0A7T4UR47_9GAMM</name>
<reference evidence="2 3" key="1">
    <citation type="submission" date="2020-12" db="EMBL/GenBank/DDBJ databases">
        <authorList>
            <person name="Shan Y."/>
        </authorList>
    </citation>
    <scope>NUCLEOTIDE SEQUENCE [LARGE SCALE GENOMIC DNA]</scope>
    <source>
        <strain evidence="3">csc3.9</strain>
    </source>
</reference>
<dbReference type="Proteomes" id="UP000596063">
    <property type="component" value="Chromosome"/>
</dbReference>
<dbReference type="AlphaFoldDB" id="A0A7T4UR47"/>
<protein>
    <submittedName>
        <fullName evidence="2">Uncharacterized protein</fullName>
    </submittedName>
</protein>
<keyword evidence="1" id="KW-1133">Transmembrane helix</keyword>
<dbReference type="KEGG" id="snan:I6N98_04720"/>
<keyword evidence="3" id="KW-1185">Reference proteome</keyword>
<keyword evidence="1" id="KW-0812">Transmembrane</keyword>
<evidence type="ECO:0000313" key="2">
    <source>
        <dbReference type="EMBL" id="QQD19162.1"/>
    </source>
</evidence>
<dbReference type="EMBL" id="CP066167">
    <property type="protein sequence ID" value="QQD19162.1"/>
    <property type="molecule type" value="Genomic_DNA"/>
</dbReference>
<keyword evidence="1" id="KW-0472">Membrane</keyword>
<feature type="transmembrane region" description="Helical" evidence="1">
    <location>
        <begin position="7"/>
        <end position="27"/>
    </location>
</feature>
<sequence length="124" mass="13842">MKLFKSTIFVVITLIMLGASYLTLVNYQCKQYLQGVSDSELQFKDGITFLKSTGNPYTGRAYSTVCGGECGFMSCALLHWRAEYQDGKLHGKFDAPISGVGDKHWFSPGDKTETHIYKNGIRVN</sequence>
<gene>
    <name evidence="2" type="ORF">I6N98_04720</name>
</gene>
<accession>A0A7T4UR47</accession>
<evidence type="ECO:0000256" key="1">
    <source>
        <dbReference type="SAM" id="Phobius"/>
    </source>
</evidence>
<proteinExistence type="predicted"/>
<dbReference type="RefSeq" id="WP_198570647.1">
    <property type="nucleotide sequence ID" value="NZ_CP066167.1"/>
</dbReference>